<reference evidence="16" key="1">
    <citation type="submission" date="2017-04" db="EMBL/GenBank/DDBJ databases">
        <authorList>
            <person name="Varghese N."/>
            <person name="Submissions S."/>
        </authorList>
    </citation>
    <scope>NUCLEOTIDE SEQUENCE [LARGE SCALE GENOMIC DNA]</scope>
    <source>
        <strain evidence="16">VKM Ac-2121</strain>
    </source>
</reference>
<accession>A0A1X7P487</accession>
<dbReference type="Pfam" id="PF00512">
    <property type="entry name" value="HisKA"/>
    <property type="match status" value="1"/>
</dbReference>
<proteinExistence type="predicted"/>
<dbReference type="PANTHER" id="PTHR45436">
    <property type="entry name" value="SENSOR HISTIDINE KINASE YKOH"/>
    <property type="match status" value="1"/>
</dbReference>
<dbReference type="PANTHER" id="PTHR45436:SF5">
    <property type="entry name" value="SENSOR HISTIDINE KINASE TRCS"/>
    <property type="match status" value="1"/>
</dbReference>
<dbReference type="CDD" id="cd00082">
    <property type="entry name" value="HisKA"/>
    <property type="match status" value="1"/>
</dbReference>
<evidence type="ECO:0000313" key="16">
    <source>
        <dbReference type="Proteomes" id="UP000193711"/>
    </source>
</evidence>
<evidence type="ECO:0000256" key="4">
    <source>
        <dbReference type="ARBA" id="ARBA00012438"/>
    </source>
</evidence>
<dbReference type="PRINTS" id="PR00344">
    <property type="entry name" value="BCTRLSENSOR"/>
</dbReference>
<comment type="subcellular location">
    <subcellularLocation>
        <location evidence="3">Cell membrane</location>
    </subcellularLocation>
</comment>
<dbReference type="SMART" id="SM00388">
    <property type="entry name" value="HisKA"/>
    <property type="match status" value="1"/>
</dbReference>
<dbReference type="GO" id="GO:0005886">
    <property type="term" value="C:plasma membrane"/>
    <property type="evidence" value="ECO:0007669"/>
    <property type="project" value="UniProtKB-SubCell"/>
</dbReference>
<dbReference type="EMBL" id="FXBM01000002">
    <property type="protein sequence ID" value="SMH45675.1"/>
    <property type="molecule type" value="Genomic_DNA"/>
</dbReference>
<dbReference type="GO" id="GO:0000155">
    <property type="term" value="F:phosphorelay sensor kinase activity"/>
    <property type="evidence" value="ECO:0007669"/>
    <property type="project" value="InterPro"/>
</dbReference>
<feature type="transmembrane region" description="Helical" evidence="12">
    <location>
        <begin position="162"/>
        <end position="185"/>
    </location>
</feature>
<dbReference type="InterPro" id="IPR036097">
    <property type="entry name" value="HisK_dim/P_sf"/>
</dbReference>
<dbReference type="InterPro" id="IPR050428">
    <property type="entry name" value="TCS_sensor_his_kinase"/>
</dbReference>
<evidence type="ECO:0000256" key="6">
    <source>
        <dbReference type="ARBA" id="ARBA00022679"/>
    </source>
</evidence>
<dbReference type="CDD" id="cd06225">
    <property type="entry name" value="HAMP"/>
    <property type="match status" value="1"/>
</dbReference>
<evidence type="ECO:0000256" key="11">
    <source>
        <dbReference type="ARBA" id="ARBA00023136"/>
    </source>
</evidence>
<keyword evidence="7 12" id="KW-0812">Transmembrane</keyword>
<dbReference type="Proteomes" id="UP000193711">
    <property type="component" value="Unassembled WGS sequence"/>
</dbReference>
<feature type="domain" description="HAMP" evidence="14">
    <location>
        <begin position="186"/>
        <end position="248"/>
    </location>
</feature>
<dbReference type="Gene3D" id="3.30.565.10">
    <property type="entry name" value="Histidine kinase-like ATPase, C-terminal domain"/>
    <property type="match status" value="1"/>
</dbReference>
<keyword evidence="16" id="KW-1185">Reference proteome</keyword>
<dbReference type="STRING" id="1891671.SAMN06295885_2590"/>
<dbReference type="InterPro" id="IPR004358">
    <property type="entry name" value="Sig_transdc_His_kin-like_C"/>
</dbReference>
<dbReference type="Pfam" id="PF00672">
    <property type="entry name" value="HAMP"/>
    <property type="match status" value="1"/>
</dbReference>
<dbReference type="PROSITE" id="PS50109">
    <property type="entry name" value="HIS_KIN"/>
    <property type="match status" value="1"/>
</dbReference>
<protein>
    <recommendedName>
        <fullName evidence="4">histidine kinase</fullName>
        <ecNumber evidence="4">2.7.13.3</ecNumber>
    </recommendedName>
</protein>
<evidence type="ECO:0000256" key="3">
    <source>
        <dbReference type="ARBA" id="ARBA00004236"/>
    </source>
</evidence>
<organism evidence="15 16">
    <name type="scientific">Rathayibacter oskolensis</name>
    <dbReference type="NCBI Taxonomy" id="1891671"/>
    <lineage>
        <taxon>Bacteria</taxon>
        <taxon>Bacillati</taxon>
        <taxon>Actinomycetota</taxon>
        <taxon>Actinomycetes</taxon>
        <taxon>Micrococcales</taxon>
        <taxon>Microbacteriaceae</taxon>
        <taxon>Rathayibacter</taxon>
    </lineage>
</organism>
<evidence type="ECO:0000259" key="13">
    <source>
        <dbReference type="PROSITE" id="PS50109"/>
    </source>
</evidence>
<dbReference type="OrthoDB" id="9786919at2"/>
<evidence type="ECO:0000256" key="9">
    <source>
        <dbReference type="ARBA" id="ARBA00022989"/>
    </source>
</evidence>
<dbReference type="SMART" id="SM00304">
    <property type="entry name" value="HAMP"/>
    <property type="match status" value="1"/>
</dbReference>
<dbReference type="FunFam" id="1.10.287.130:FF:000001">
    <property type="entry name" value="Two-component sensor histidine kinase"/>
    <property type="match status" value="1"/>
</dbReference>
<comment type="catalytic activity">
    <reaction evidence="1">
        <text>ATP + protein L-histidine = ADP + protein N-phospho-L-histidine.</text>
        <dbReference type="EC" id="2.7.13.3"/>
    </reaction>
</comment>
<evidence type="ECO:0000256" key="1">
    <source>
        <dbReference type="ARBA" id="ARBA00000085"/>
    </source>
</evidence>
<dbReference type="GO" id="GO:0005509">
    <property type="term" value="F:calcium ion binding"/>
    <property type="evidence" value="ECO:0007669"/>
    <property type="project" value="UniProtKB-ARBA"/>
</dbReference>
<name>A0A1X7P487_9MICO</name>
<keyword evidence="8 15" id="KW-0418">Kinase</keyword>
<keyword evidence="10" id="KW-0902">Two-component regulatory system</keyword>
<evidence type="ECO:0000256" key="5">
    <source>
        <dbReference type="ARBA" id="ARBA00022553"/>
    </source>
</evidence>
<evidence type="ECO:0000256" key="8">
    <source>
        <dbReference type="ARBA" id="ARBA00022777"/>
    </source>
</evidence>
<dbReference type="CDD" id="cd00075">
    <property type="entry name" value="HATPase"/>
    <property type="match status" value="1"/>
</dbReference>
<dbReference type="InterPro" id="IPR036890">
    <property type="entry name" value="HATPase_C_sf"/>
</dbReference>
<dbReference type="InterPro" id="IPR003661">
    <property type="entry name" value="HisK_dim/P_dom"/>
</dbReference>
<evidence type="ECO:0000256" key="2">
    <source>
        <dbReference type="ARBA" id="ARBA00001968"/>
    </source>
</evidence>
<dbReference type="SMART" id="SM00387">
    <property type="entry name" value="HATPase_c"/>
    <property type="match status" value="1"/>
</dbReference>
<gene>
    <name evidence="15" type="ORF">SAMN06295885_2590</name>
</gene>
<dbReference type="Pfam" id="PF02518">
    <property type="entry name" value="HATPase_c"/>
    <property type="match status" value="1"/>
</dbReference>
<dbReference type="AlphaFoldDB" id="A0A1X7P487"/>
<keyword evidence="5" id="KW-0597">Phosphoprotein</keyword>
<dbReference type="InterPro" id="IPR005467">
    <property type="entry name" value="His_kinase_dom"/>
</dbReference>
<evidence type="ECO:0000313" key="15">
    <source>
        <dbReference type="EMBL" id="SMH45675.1"/>
    </source>
</evidence>
<keyword evidence="11 12" id="KW-0472">Membrane</keyword>
<dbReference type="Gene3D" id="1.10.287.130">
    <property type="match status" value="1"/>
</dbReference>
<dbReference type="InterPro" id="IPR003660">
    <property type="entry name" value="HAMP_dom"/>
</dbReference>
<evidence type="ECO:0000256" key="10">
    <source>
        <dbReference type="ARBA" id="ARBA00023012"/>
    </source>
</evidence>
<dbReference type="FunFam" id="3.30.565.10:FF:000006">
    <property type="entry name" value="Sensor histidine kinase WalK"/>
    <property type="match status" value="1"/>
</dbReference>
<keyword evidence="6" id="KW-0808">Transferase</keyword>
<comment type="cofactor">
    <cofactor evidence="2">
        <name>a divalent metal cation</name>
        <dbReference type="ChEBI" id="CHEBI:60240"/>
    </cofactor>
</comment>
<feature type="domain" description="Histidine kinase" evidence="13">
    <location>
        <begin position="263"/>
        <end position="481"/>
    </location>
</feature>
<dbReference type="InterPro" id="IPR003594">
    <property type="entry name" value="HATPase_dom"/>
</dbReference>
<evidence type="ECO:0000256" key="12">
    <source>
        <dbReference type="SAM" id="Phobius"/>
    </source>
</evidence>
<evidence type="ECO:0000256" key="7">
    <source>
        <dbReference type="ARBA" id="ARBA00022692"/>
    </source>
</evidence>
<dbReference type="SUPFAM" id="SSF47384">
    <property type="entry name" value="Homodimeric domain of signal transducing histidine kinase"/>
    <property type="match status" value="1"/>
</dbReference>
<dbReference type="PROSITE" id="PS50885">
    <property type="entry name" value="HAMP"/>
    <property type="match status" value="1"/>
</dbReference>
<dbReference type="SUPFAM" id="SSF55874">
    <property type="entry name" value="ATPase domain of HSP90 chaperone/DNA topoisomerase II/histidine kinase"/>
    <property type="match status" value="1"/>
</dbReference>
<sequence>MVVAVVAMVAVTAGIVGAVSVLSLRGILYESTDSQLSDSLTRLQNFDGPTQFAGPSAIERATTCPSGSFGNGPSQDLSTITAVRESDGSFVGAYIDAADTCQQFTDPADSVLNAAVTAGGDEVTIELPGELGEYRVRATAVDGSVVVVGVPLGEVSETLRSLTLVVLTVVLLAMILVALIATAIIRVALRPLERVEATATRVAELPLERGEVELVERVLEEDADTRTEVGRVGAAFNRMLDHVGGALEARQASENKVRQFVADASHELRTPLAAIRGYAELPRRSDVELPEAATYSLDRIESAATRMTSLVEDLLLLARLDEGRDLEKEPVDLTMVLIEAVSDAHVAGPDHEWDLDLPEEPLEIRGDGFRLHQVVANLLRNAAVHTPPGTRVVAALAEERDERGLPIAVVTVTDSGPGIDPALVPVLFERFARGDSSRARTTGSTGLGLAIVSAVVDAHGGRVLVESEPGRTSFRVELPAG</sequence>
<dbReference type="Gene3D" id="6.10.340.10">
    <property type="match status" value="1"/>
</dbReference>
<evidence type="ECO:0000259" key="14">
    <source>
        <dbReference type="PROSITE" id="PS50885"/>
    </source>
</evidence>
<dbReference type="EC" id="2.7.13.3" evidence="4"/>
<keyword evidence="9 12" id="KW-1133">Transmembrane helix</keyword>